<dbReference type="EMBL" id="CAFBMR010000012">
    <property type="protein sequence ID" value="CAB4907157.1"/>
    <property type="molecule type" value="Genomic_DNA"/>
</dbReference>
<name>A0A6J7GFN7_9ZZZZ</name>
<gene>
    <name evidence="5" type="ORF">UFOPK3610_00514</name>
</gene>
<dbReference type="InterPro" id="IPR029062">
    <property type="entry name" value="Class_I_gatase-like"/>
</dbReference>
<evidence type="ECO:0000256" key="4">
    <source>
        <dbReference type="ARBA" id="ARBA00022825"/>
    </source>
</evidence>
<dbReference type="SUPFAM" id="SSF52317">
    <property type="entry name" value="Class I glutamine amidotransferase-like"/>
    <property type="match status" value="1"/>
</dbReference>
<comment type="similarity">
    <text evidence="1">Belongs to the peptidase S51 family.</text>
</comment>
<proteinExistence type="inferred from homology"/>
<evidence type="ECO:0000256" key="3">
    <source>
        <dbReference type="ARBA" id="ARBA00022801"/>
    </source>
</evidence>
<dbReference type="Pfam" id="PF03575">
    <property type="entry name" value="Peptidase_S51"/>
    <property type="match status" value="1"/>
</dbReference>
<keyword evidence="2" id="KW-0645">Protease</keyword>
<dbReference type="GO" id="GO:0006508">
    <property type="term" value="P:proteolysis"/>
    <property type="evidence" value="ECO:0007669"/>
    <property type="project" value="UniProtKB-KW"/>
</dbReference>
<dbReference type="InterPro" id="IPR005320">
    <property type="entry name" value="Peptidase_S51"/>
</dbReference>
<dbReference type="Gene3D" id="3.40.50.880">
    <property type="match status" value="1"/>
</dbReference>
<dbReference type="GO" id="GO:0008236">
    <property type="term" value="F:serine-type peptidase activity"/>
    <property type="evidence" value="ECO:0007669"/>
    <property type="project" value="UniProtKB-KW"/>
</dbReference>
<dbReference type="PANTHER" id="PTHR20842:SF0">
    <property type="entry name" value="ALPHA-ASPARTYL DIPEPTIDASE"/>
    <property type="match status" value="1"/>
</dbReference>
<evidence type="ECO:0000256" key="2">
    <source>
        <dbReference type="ARBA" id="ARBA00022670"/>
    </source>
</evidence>
<dbReference type="CDD" id="cd03146">
    <property type="entry name" value="GAT1_Peptidase_E"/>
    <property type="match status" value="1"/>
</dbReference>
<dbReference type="PANTHER" id="PTHR20842">
    <property type="entry name" value="PROTEASE S51 ALPHA-ASPARTYL DIPEPTIDASE"/>
    <property type="match status" value="1"/>
</dbReference>
<evidence type="ECO:0000256" key="1">
    <source>
        <dbReference type="ARBA" id="ARBA00006534"/>
    </source>
</evidence>
<sequence length="237" mass="25179">MTRRILATSGGFLPTNRWGVMVPGQTILEGLRLTGKERPRVCLVLTASGDSDSYLSRMYSALSGIADVDHLALFTMPNREPDEILGRSDLIWVGGGSVANLLALWSLHGVDDAMRNAWDSGTVLAGVSAGSICWHVGGPTDSFGPTLAPVTNALGLIPYGNGVHYDSEAQRRPMVHSLVANGTLPTTFATDDGIGLLYEGTEPVEVIADSPSSQSAAYRIERVGGETLETRLEIGRV</sequence>
<evidence type="ECO:0000313" key="5">
    <source>
        <dbReference type="EMBL" id="CAB4907157.1"/>
    </source>
</evidence>
<accession>A0A6J7GFN7</accession>
<keyword evidence="3" id="KW-0378">Hydrolase</keyword>
<keyword evidence="4" id="KW-0720">Serine protease</keyword>
<organism evidence="5">
    <name type="scientific">freshwater metagenome</name>
    <dbReference type="NCBI Taxonomy" id="449393"/>
    <lineage>
        <taxon>unclassified sequences</taxon>
        <taxon>metagenomes</taxon>
        <taxon>ecological metagenomes</taxon>
    </lineage>
</organism>
<dbReference type="AlphaFoldDB" id="A0A6J7GFN7"/>
<protein>
    <submittedName>
        <fullName evidence="5">Unannotated protein</fullName>
    </submittedName>
</protein>
<reference evidence="5" key="1">
    <citation type="submission" date="2020-05" db="EMBL/GenBank/DDBJ databases">
        <authorList>
            <person name="Chiriac C."/>
            <person name="Salcher M."/>
            <person name="Ghai R."/>
            <person name="Kavagutti S V."/>
        </authorList>
    </citation>
    <scope>NUCLEOTIDE SEQUENCE</scope>
</reference>